<feature type="transmembrane region" description="Helical" evidence="7">
    <location>
        <begin position="86"/>
        <end position="109"/>
    </location>
</feature>
<dbReference type="PANTHER" id="PTHR24637">
    <property type="entry name" value="COLLAGEN"/>
    <property type="match status" value="1"/>
</dbReference>
<proteinExistence type="predicted"/>
<feature type="transmembrane region" description="Helical" evidence="7">
    <location>
        <begin position="129"/>
        <end position="155"/>
    </location>
</feature>
<dbReference type="PROSITE" id="PS50262">
    <property type="entry name" value="G_PROTEIN_RECEP_F1_2"/>
    <property type="match status" value="1"/>
</dbReference>
<dbReference type="InterPro" id="IPR008160">
    <property type="entry name" value="Collagen"/>
</dbReference>
<keyword evidence="9" id="KW-1185">Reference proteome</keyword>
<evidence type="ECO:0000256" key="7">
    <source>
        <dbReference type="SAM" id="Phobius"/>
    </source>
</evidence>
<feature type="transmembrane region" description="Helical" evidence="7">
    <location>
        <begin position="45"/>
        <end position="65"/>
    </location>
</feature>
<organism evidence="9 10">
    <name type="scientific">Meloidogyne javanica</name>
    <name type="common">Root-knot nematode worm</name>
    <dbReference type="NCBI Taxonomy" id="6303"/>
    <lineage>
        <taxon>Eukaryota</taxon>
        <taxon>Metazoa</taxon>
        <taxon>Ecdysozoa</taxon>
        <taxon>Nematoda</taxon>
        <taxon>Chromadorea</taxon>
        <taxon>Rhabditida</taxon>
        <taxon>Tylenchina</taxon>
        <taxon>Tylenchomorpha</taxon>
        <taxon>Tylenchoidea</taxon>
        <taxon>Meloidogynidae</taxon>
        <taxon>Meloidogyninae</taxon>
        <taxon>Meloidogyne</taxon>
        <taxon>Meloidogyne incognita group</taxon>
    </lineage>
</organism>
<dbReference type="InterPro" id="IPR017452">
    <property type="entry name" value="GPCR_Rhodpsn_7TM"/>
</dbReference>
<dbReference type="SUPFAM" id="SSF81321">
    <property type="entry name" value="Family A G protein-coupled receptor-like"/>
    <property type="match status" value="1"/>
</dbReference>
<feature type="compositionally biased region" description="Pro residues" evidence="6">
    <location>
        <begin position="407"/>
        <end position="424"/>
    </location>
</feature>
<evidence type="ECO:0000256" key="6">
    <source>
        <dbReference type="SAM" id="MobiDB-lite"/>
    </source>
</evidence>
<dbReference type="AlphaFoldDB" id="A0A915LS89"/>
<protein>
    <submittedName>
        <fullName evidence="10">G-protein coupled receptors family 1 profile domain-containing protein</fullName>
    </submittedName>
</protein>
<evidence type="ECO:0000256" key="2">
    <source>
        <dbReference type="ARBA" id="ARBA00022692"/>
    </source>
</evidence>
<dbReference type="Pfam" id="PF00001">
    <property type="entry name" value="7tm_1"/>
    <property type="match status" value="1"/>
</dbReference>
<reference evidence="10" key="1">
    <citation type="submission" date="2022-11" db="UniProtKB">
        <authorList>
            <consortium name="WormBaseParasite"/>
        </authorList>
    </citation>
    <scope>IDENTIFICATION</scope>
</reference>
<sequence>MLLAIICLSIADLLCSLLIVPFSLYSSVRPNWAFAGDNSLICKCTVYLHLVLITSTLFTFSWISVDRYAAFMKPSRYEAVHTLTRCKCWILFSWITALLLACPILITKMEANYSSHLELCLLNWSSSTLAYSLTLGILVCLPSLCTVAFTGCAIFTAMQKPDELEDIQRSILETDQNFVITRKREQLPPPSLMPTKNVVERLLDRDANSMLVEVELATIDLEEGTIQNNEKDFLPLEFFGLNERRRREAVDDSLCCTCQQGPPGPDGPPGEPGKDGAPGEGPGPAGPPGKDAELHDRVLPVPPQCPCQAPPGPMGPSGPPGNDGQPGLPGKNGEDGHPGIQGPPGPPGPPGQPGPTGCQRGPPGEPGISIPGEKPPPGPPGQPGRPGPPGSPGKPGQPGKDGENGPSGPPGEPGQKGPPGPNGPTGPTGSPGSLGAGGSCDHCPTPRLAPGY</sequence>
<dbReference type="WBParaSite" id="scaffold17139_cov208.g18523">
    <property type="protein sequence ID" value="scaffold17139_cov208.g18523"/>
    <property type="gene ID" value="scaffold17139_cov208.g18523"/>
</dbReference>
<dbReference type="Pfam" id="PF01391">
    <property type="entry name" value="Collagen"/>
    <property type="match status" value="1"/>
</dbReference>
<evidence type="ECO:0000256" key="1">
    <source>
        <dbReference type="ARBA" id="ARBA00004370"/>
    </source>
</evidence>
<evidence type="ECO:0000256" key="3">
    <source>
        <dbReference type="ARBA" id="ARBA00022737"/>
    </source>
</evidence>
<dbReference type="InterPro" id="IPR000276">
    <property type="entry name" value="GPCR_Rhodpsn"/>
</dbReference>
<evidence type="ECO:0000256" key="4">
    <source>
        <dbReference type="ARBA" id="ARBA00022989"/>
    </source>
</evidence>
<dbReference type="GO" id="GO:0004930">
    <property type="term" value="F:G protein-coupled receptor activity"/>
    <property type="evidence" value="ECO:0007669"/>
    <property type="project" value="InterPro"/>
</dbReference>
<evidence type="ECO:0000256" key="5">
    <source>
        <dbReference type="ARBA" id="ARBA00023136"/>
    </source>
</evidence>
<dbReference type="Gene3D" id="1.20.1070.10">
    <property type="entry name" value="Rhodopsin 7-helix transmembrane proteins"/>
    <property type="match status" value="1"/>
</dbReference>
<keyword evidence="5 7" id="KW-0472">Membrane</keyword>
<feature type="domain" description="G-protein coupled receptors family 1 profile" evidence="8">
    <location>
        <begin position="1"/>
        <end position="160"/>
    </location>
</feature>
<feature type="compositionally biased region" description="Pro residues" evidence="6">
    <location>
        <begin position="373"/>
        <end position="392"/>
    </location>
</feature>
<feature type="compositionally biased region" description="Pro residues" evidence="6">
    <location>
        <begin position="341"/>
        <end position="353"/>
    </location>
</feature>
<dbReference type="PANTHER" id="PTHR24637:SF385">
    <property type="entry name" value="CUTICLE COLLAGEN BLI-1-RELATED"/>
    <property type="match status" value="1"/>
</dbReference>
<evidence type="ECO:0000313" key="9">
    <source>
        <dbReference type="Proteomes" id="UP000887561"/>
    </source>
</evidence>
<evidence type="ECO:0000313" key="10">
    <source>
        <dbReference type="WBParaSite" id="scaffold17139_cov208.g18523"/>
    </source>
</evidence>
<accession>A0A915LS89</accession>
<feature type="compositionally biased region" description="Pro residues" evidence="6">
    <location>
        <begin position="262"/>
        <end position="271"/>
    </location>
</feature>
<keyword evidence="2 7" id="KW-0812">Transmembrane</keyword>
<dbReference type="Proteomes" id="UP000887561">
    <property type="component" value="Unplaced"/>
</dbReference>
<dbReference type="CDD" id="cd00637">
    <property type="entry name" value="7tm_classA_rhodopsin-like"/>
    <property type="match status" value="1"/>
</dbReference>
<name>A0A915LS89_MELJA</name>
<feature type="compositionally biased region" description="Pro residues" evidence="6">
    <location>
        <begin position="300"/>
        <end position="319"/>
    </location>
</feature>
<keyword evidence="4 7" id="KW-1133">Transmembrane helix</keyword>
<feature type="compositionally biased region" description="Low complexity" evidence="6">
    <location>
        <begin position="355"/>
        <end position="372"/>
    </location>
</feature>
<evidence type="ECO:0000259" key="8">
    <source>
        <dbReference type="PROSITE" id="PS50262"/>
    </source>
</evidence>
<dbReference type="PRINTS" id="PR00237">
    <property type="entry name" value="GPCRRHODOPSN"/>
</dbReference>
<keyword evidence="3" id="KW-0677">Repeat</keyword>
<dbReference type="GO" id="GO:0016020">
    <property type="term" value="C:membrane"/>
    <property type="evidence" value="ECO:0007669"/>
    <property type="project" value="UniProtKB-SubCell"/>
</dbReference>
<feature type="region of interest" description="Disordered" evidence="6">
    <location>
        <begin position="257"/>
        <end position="452"/>
    </location>
</feature>
<comment type="subcellular location">
    <subcellularLocation>
        <location evidence="1">Membrane</location>
    </subcellularLocation>
</comment>